<keyword evidence="1" id="KW-0949">S-adenosyl-L-methionine</keyword>
<dbReference type="Proteomes" id="UP001501444">
    <property type="component" value="Unassembled WGS sequence"/>
</dbReference>
<evidence type="ECO:0000256" key="4">
    <source>
        <dbReference type="ARBA" id="ARBA00023014"/>
    </source>
</evidence>
<dbReference type="InterPro" id="IPR013785">
    <property type="entry name" value="Aldolase_TIM"/>
</dbReference>
<evidence type="ECO:0000313" key="6">
    <source>
        <dbReference type="EMBL" id="GAA2327312.1"/>
    </source>
</evidence>
<organism evidence="6 7">
    <name type="scientific">Dactylosporangium salmoneum</name>
    <dbReference type="NCBI Taxonomy" id="53361"/>
    <lineage>
        <taxon>Bacteria</taxon>
        <taxon>Bacillati</taxon>
        <taxon>Actinomycetota</taxon>
        <taxon>Actinomycetes</taxon>
        <taxon>Micromonosporales</taxon>
        <taxon>Micromonosporaceae</taxon>
        <taxon>Dactylosporangium</taxon>
    </lineage>
</organism>
<dbReference type="NCBIfam" id="TIGR04269">
    <property type="entry name" value="SAM_SPASM_FxsB"/>
    <property type="match status" value="1"/>
</dbReference>
<keyword evidence="4" id="KW-0411">Iron-sulfur</keyword>
<evidence type="ECO:0000256" key="3">
    <source>
        <dbReference type="ARBA" id="ARBA00023004"/>
    </source>
</evidence>
<dbReference type="PROSITE" id="PS51918">
    <property type="entry name" value="RADICAL_SAM"/>
    <property type="match status" value="1"/>
</dbReference>
<protein>
    <submittedName>
        <fullName evidence="6">FxsB family radical SAM/SPASM domain protein</fullName>
    </submittedName>
</protein>
<reference evidence="7" key="1">
    <citation type="journal article" date="2019" name="Int. J. Syst. Evol. Microbiol.">
        <title>The Global Catalogue of Microorganisms (GCM) 10K type strain sequencing project: providing services to taxonomists for standard genome sequencing and annotation.</title>
        <authorList>
            <consortium name="The Broad Institute Genomics Platform"/>
            <consortium name="The Broad Institute Genome Sequencing Center for Infectious Disease"/>
            <person name="Wu L."/>
            <person name="Ma J."/>
        </authorList>
    </citation>
    <scope>NUCLEOTIDE SEQUENCE [LARGE SCALE GENOMIC DNA]</scope>
    <source>
        <strain evidence="7">JCM 3272</strain>
    </source>
</reference>
<dbReference type="SFLD" id="SFLDG01072">
    <property type="entry name" value="dehydrogenase_like"/>
    <property type="match status" value="1"/>
</dbReference>
<name>A0ABP5SCA6_9ACTN</name>
<dbReference type="SFLD" id="SFLDG01067">
    <property type="entry name" value="SPASM/twitch_domain_containing"/>
    <property type="match status" value="1"/>
</dbReference>
<evidence type="ECO:0000313" key="7">
    <source>
        <dbReference type="Proteomes" id="UP001501444"/>
    </source>
</evidence>
<proteinExistence type="predicted"/>
<dbReference type="SFLD" id="SFLDS00029">
    <property type="entry name" value="Radical_SAM"/>
    <property type="match status" value="1"/>
</dbReference>
<dbReference type="InterPro" id="IPR007197">
    <property type="entry name" value="rSAM"/>
</dbReference>
<dbReference type="Pfam" id="PF04055">
    <property type="entry name" value="Radical_SAM"/>
    <property type="match status" value="1"/>
</dbReference>
<dbReference type="InterPro" id="IPR026335">
    <property type="entry name" value="rSAM_SPASM_FxsB"/>
</dbReference>
<dbReference type="SUPFAM" id="SSF102114">
    <property type="entry name" value="Radical SAM enzymes"/>
    <property type="match status" value="1"/>
</dbReference>
<dbReference type="InterPro" id="IPR058240">
    <property type="entry name" value="rSAM_sf"/>
</dbReference>
<comment type="caution">
    <text evidence="6">The sequence shown here is derived from an EMBL/GenBank/DDBJ whole genome shotgun (WGS) entry which is preliminary data.</text>
</comment>
<keyword evidence="2" id="KW-0479">Metal-binding</keyword>
<dbReference type="InterPro" id="IPR023867">
    <property type="entry name" value="Sulphatase_maturase_rSAM"/>
</dbReference>
<dbReference type="CDD" id="cd01335">
    <property type="entry name" value="Radical_SAM"/>
    <property type="match status" value="1"/>
</dbReference>
<sequence>MLLKIHGRCNLKCDYCYIYEHADQSWRRRPAAMPEAVIAQTAHRLREYAAEHRPPGLEIVFHGGEPLLAGPGGLDRAATVLRDAVPVPLSFVVQTNGTLINDEFLQVFRRHGFRVGVSLDGGERATDRHRRYADGRGSFGLVRRGLDLLRAEADLYAGVLCTIDVDNDPVEVYEDLLRFSPPRLDLLLPHGTWDSPPPRRGPDQAGTPYADWLIAVFDRWYDAPSRETSIRLFESICDLLLGGRGESEVVGLARNMTVTIEPDGSIGHNDFFKITMDGGAETGLDVFTHGFGDVLAHPAWNGPAGLDALCAACRSCPAVRVCGGGLPAHRFRSGSGLDNPSVYCPDLFALVAHVRRRLVADLERLRAAKAGAAA</sequence>
<keyword evidence="3" id="KW-0408">Iron</keyword>
<evidence type="ECO:0000256" key="1">
    <source>
        <dbReference type="ARBA" id="ARBA00022691"/>
    </source>
</evidence>
<dbReference type="EMBL" id="BAAARV010000004">
    <property type="protein sequence ID" value="GAA2327312.1"/>
    <property type="molecule type" value="Genomic_DNA"/>
</dbReference>
<dbReference type="PANTHER" id="PTHR43273">
    <property type="entry name" value="ANAEROBIC SULFATASE-MATURATING ENZYME HOMOLOG ASLB-RELATED"/>
    <property type="match status" value="1"/>
</dbReference>
<feature type="domain" description="Radical SAM core" evidence="5">
    <location>
        <begin position="1"/>
        <end position="231"/>
    </location>
</feature>
<dbReference type="SFLD" id="SFLDG01386">
    <property type="entry name" value="main_SPASM_domain-containing"/>
    <property type="match status" value="1"/>
</dbReference>
<dbReference type="Gene3D" id="3.20.20.70">
    <property type="entry name" value="Aldolase class I"/>
    <property type="match status" value="1"/>
</dbReference>
<accession>A0ABP5SCA6</accession>
<evidence type="ECO:0000256" key="2">
    <source>
        <dbReference type="ARBA" id="ARBA00022723"/>
    </source>
</evidence>
<gene>
    <name evidence="6" type="ORF">GCM10010170_002850</name>
</gene>
<evidence type="ECO:0000259" key="5">
    <source>
        <dbReference type="PROSITE" id="PS51918"/>
    </source>
</evidence>
<keyword evidence="7" id="KW-1185">Reference proteome</keyword>
<dbReference type="PANTHER" id="PTHR43273:SF8">
    <property type="entry name" value="RADICAL SAM DOMAIN PROTEIN"/>
    <property type="match status" value="1"/>
</dbReference>